<feature type="signal peptide" evidence="1">
    <location>
        <begin position="1"/>
        <end position="21"/>
    </location>
</feature>
<evidence type="ECO:0008006" key="4">
    <source>
        <dbReference type="Google" id="ProtNLM"/>
    </source>
</evidence>
<dbReference type="AlphaFoldDB" id="A0AAD8MC17"/>
<reference evidence="2" key="2">
    <citation type="submission" date="2023-05" db="EMBL/GenBank/DDBJ databases">
        <authorList>
            <person name="Schelkunov M.I."/>
        </authorList>
    </citation>
    <scope>NUCLEOTIDE SEQUENCE</scope>
    <source>
        <strain evidence="2">Hsosn_3</strain>
        <tissue evidence="2">Leaf</tissue>
    </source>
</reference>
<gene>
    <name evidence="2" type="ORF">POM88_042823</name>
</gene>
<protein>
    <recommendedName>
        <fullName evidence="4">Secreted protein</fullName>
    </recommendedName>
</protein>
<name>A0AAD8MC17_9APIA</name>
<keyword evidence="3" id="KW-1185">Reference proteome</keyword>
<proteinExistence type="predicted"/>
<sequence>MNLMVLVWYAGLLCVHTLCHATVEWLYLLSTVERPFVVAWGNCDALVTVFCGDGDMLLWLKMWVLLGVVEIDRVMALRLGGRRRSFVDNRGNWIDLKCVHNLCHATVEWLYLLSTVERPFGMV</sequence>
<keyword evidence="1" id="KW-0732">Signal</keyword>
<accession>A0AAD8MC17</accession>
<dbReference type="Proteomes" id="UP001237642">
    <property type="component" value="Unassembled WGS sequence"/>
</dbReference>
<evidence type="ECO:0000256" key="1">
    <source>
        <dbReference type="SAM" id="SignalP"/>
    </source>
</evidence>
<organism evidence="2 3">
    <name type="scientific">Heracleum sosnowskyi</name>
    <dbReference type="NCBI Taxonomy" id="360622"/>
    <lineage>
        <taxon>Eukaryota</taxon>
        <taxon>Viridiplantae</taxon>
        <taxon>Streptophyta</taxon>
        <taxon>Embryophyta</taxon>
        <taxon>Tracheophyta</taxon>
        <taxon>Spermatophyta</taxon>
        <taxon>Magnoliopsida</taxon>
        <taxon>eudicotyledons</taxon>
        <taxon>Gunneridae</taxon>
        <taxon>Pentapetalae</taxon>
        <taxon>asterids</taxon>
        <taxon>campanulids</taxon>
        <taxon>Apiales</taxon>
        <taxon>Apiaceae</taxon>
        <taxon>Apioideae</taxon>
        <taxon>apioid superclade</taxon>
        <taxon>Tordylieae</taxon>
        <taxon>Tordyliinae</taxon>
        <taxon>Heracleum</taxon>
    </lineage>
</organism>
<dbReference type="EMBL" id="JAUIZM010000009">
    <property type="protein sequence ID" value="KAK1367262.1"/>
    <property type="molecule type" value="Genomic_DNA"/>
</dbReference>
<comment type="caution">
    <text evidence="2">The sequence shown here is derived from an EMBL/GenBank/DDBJ whole genome shotgun (WGS) entry which is preliminary data.</text>
</comment>
<evidence type="ECO:0000313" key="2">
    <source>
        <dbReference type="EMBL" id="KAK1367262.1"/>
    </source>
</evidence>
<feature type="chain" id="PRO_5041950454" description="Secreted protein" evidence="1">
    <location>
        <begin position="22"/>
        <end position="123"/>
    </location>
</feature>
<reference evidence="2" key="1">
    <citation type="submission" date="2023-02" db="EMBL/GenBank/DDBJ databases">
        <title>Genome of toxic invasive species Heracleum sosnowskyi carries increased number of genes despite the absence of recent whole-genome duplications.</title>
        <authorList>
            <person name="Schelkunov M."/>
            <person name="Shtratnikova V."/>
            <person name="Makarenko M."/>
            <person name="Klepikova A."/>
            <person name="Omelchenko D."/>
            <person name="Novikova G."/>
            <person name="Obukhova E."/>
            <person name="Bogdanov V."/>
            <person name="Penin A."/>
            <person name="Logacheva M."/>
        </authorList>
    </citation>
    <scope>NUCLEOTIDE SEQUENCE</scope>
    <source>
        <strain evidence="2">Hsosn_3</strain>
        <tissue evidence="2">Leaf</tissue>
    </source>
</reference>
<evidence type="ECO:0000313" key="3">
    <source>
        <dbReference type="Proteomes" id="UP001237642"/>
    </source>
</evidence>